<keyword evidence="1" id="KW-1133">Transmembrane helix</keyword>
<sequence>MFGRHHKFPSTHGRDFGRHASHILIEVMLRLFHGQDQIRKTGKLLTAVEDAEANEYHTLSDQQNSKLDSAVPAGSTKIVSTTSKTSGGTDDLHVVFHQLQGVVQVCELVVTKLFATADTVCKTAAGGNVMEQQSPLIPIDYNETDRLLETLSTCRKVAFLDTKENIASILPFLNDNENRVKYLAGEDSFCRIIRGWQIFPIRGNYAEKRLKINNVWNILPLEILYELVLSPDEKSTPLNWISFRGYSTELKTYFKKFYFFTFPQCLIKSLEITPNQLSPAKTIAKTGEGQHAASDTFQSPNPNGWFPLEFHGFVRILGFSAFDMAGALNNLESTFHSLVNTQLSQTVQPLLLFLFLHENYSCEYYSQIQTLYVKIMSEFSRDLISSGLWDCLERFVSVYSTTSILPFNFDVTKKHLNMVGLTRRKNVALKICHWSLPLVTLAAMSSLFYMIYYPRTGDEGIQMAKMFIATCILTLLPCFTAVSFLIAFKPSDICSMINPIASFGDREFLKSVKLPITISCSVNFCRLISTTSCVEACHNL</sequence>
<keyword evidence="1" id="KW-0472">Membrane</keyword>
<proteinExistence type="predicted"/>
<feature type="transmembrane region" description="Helical" evidence="1">
    <location>
        <begin position="434"/>
        <end position="454"/>
    </location>
</feature>
<name>A0A226EBA9_FOLCA</name>
<organism evidence="2 3">
    <name type="scientific">Folsomia candida</name>
    <name type="common">Springtail</name>
    <dbReference type="NCBI Taxonomy" id="158441"/>
    <lineage>
        <taxon>Eukaryota</taxon>
        <taxon>Metazoa</taxon>
        <taxon>Ecdysozoa</taxon>
        <taxon>Arthropoda</taxon>
        <taxon>Hexapoda</taxon>
        <taxon>Collembola</taxon>
        <taxon>Entomobryomorpha</taxon>
        <taxon>Isotomoidea</taxon>
        <taxon>Isotomidae</taxon>
        <taxon>Proisotominae</taxon>
        <taxon>Folsomia</taxon>
    </lineage>
</organism>
<keyword evidence="3" id="KW-1185">Reference proteome</keyword>
<comment type="caution">
    <text evidence="2">The sequence shown here is derived from an EMBL/GenBank/DDBJ whole genome shotgun (WGS) entry which is preliminary data.</text>
</comment>
<evidence type="ECO:0000256" key="1">
    <source>
        <dbReference type="SAM" id="Phobius"/>
    </source>
</evidence>
<accession>A0A226EBA9</accession>
<keyword evidence="1" id="KW-0812">Transmembrane</keyword>
<feature type="transmembrane region" description="Helical" evidence="1">
    <location>
        <begin position="466"/>
        <end position="488"/>
    </location>
</feature>
<dbReference type="Proteomes" id="UP000198287">
    <property type="component" value="Unassembled WGS sequence"/>
</dbReference>
<dbReference type="AlphaFoldDB" id="A0A226EBA9"/>
<gene>
    <name evidence="2" type="ORF">Fcan01_11576</name>
</gene>
<dbReference type="EMBL" id="LNIX01000005">
    <property type="protein sequence ID" value="OXA54855.1"/>
    <property type="molecule type" value="Genomic_DNA"/>
</dbReference>
<evidence type="ECO:0000313" key="3">
    <source>
        <dbReference type="Proteomes" id="UP000198287"/>
    </source>
</evidence>
<evidence type="ECO:0000313" key="2">
    <source>
        <dbReference type="EMBL" id="OXA54855.1"/>
    </source>
</evidence>
<protein>
    <submittedName>
        <fullName evidence="2">Uncharacterized protein</fullName>
    </submittedName>
</protein>
<reference evidence="2 3" key="1">
    <citation type="submission" date="2015-12" db="EMBL/GenBank/DDBJ databases">
        <title>The genome of Folsomia candida.</title>
        <authorList>
            <person name="Faddeeva A."/>
            <person name="Derks M.F."/>
            <person name="Anvar Y."/>
            <person name="Smit S."/>
            <person name="Van Straalen N."/>
            <person name="Roelofs D."/>
        </authorList>
    </citation>
    <scope>NUCLEOTIDE SEQUENCE [LARGE SCALE GENOMIC DNA]</scope>
    <source>
        <strain evidence="2 3">VU population</strain>
        <tissue evidence="2">Whole body</tissue>
    </source>
</reference>